<name>A0ABY0QVP7_9FLAO</name>
<proteinExistence type="predicted"/>
<keyword evidence="2" id="KW-1185">Reference proteome</keyword>
<sequence>MKKILLIAAFGVTGLVSAKDNKKTVEKSESKKEVVNLKETKELKRWIANIKVITSCGLPAYISWDTDWGIDCLMSDAAAADYLTCHD</sequence>
<comment type="caution">
    <text evidence="1">The sequence shown here is derived from an EMBL/GenBank/DDBJ whole genome shotgun (WGS) entry which is preliminary data.</text>
</comment>
<evidence type="ECO:0000313" key="1">
    <source>
        <dbReference type="EMBL" id="SDL98419.1"/>
    </source>
</evidence>
<dbReference type="RefSeq" id="WP_089744271.1">
    <property type="nucleotide sequence ID" value="NZ_FNHD01000010.1"/>
</dbReference>
<reference evidence="1 2" key="1">
    <citation type="submission" date="2016-10" db="EMBL/GenBank/DDBJ databases">
        <authorList>
            <person name="Varghese N."/>
            <person name="Submissions S."/>
        </authorList>
    </citation>
    <scope>NUCLEOTIDE SEQUENCE [LARGE SCALE GENOMIC DNA]</scope>
    <source>
        <strain evidence="1 2">CGMCC 1.10941</strain>
    </source>
</reference>
<gene>
    <name evidence="1" type="ORF">SAMN05216273_11016</name>
</gene>
<protein>
    <submittedName>
        <fullName evidence="1">Uncharacterized protein</fullName>
    </submittedName>
</protein>
<dbReference type="Proteomes" id="UP000199242">
    <property type="component" value="Unassembled WGS sequence"/>
</dbReference>
<accession>A0ABY0QVP7</accession>
<evidence type="ECO:0000313" key="2">
    <source>
        <dbReference type="Proteomes" id="UP000199242"/>
    </source>
</evidence>
<dbReference type="EMBL" id="FNHD01000010">
    <property type="protein sequence ID" value="SDL98419.1"/>
    <property type="molecule type" value="Genomic_DNA"/>
</dbReference>
<organism evidence="1 2">
    <name type="scientific">Chryseobacterium taihuense</name>
    <dbReference type="NCBI Taxonomy" id="1141221"/>
    <lineage>
        <taxon>Bacteria</taxon>
        <taxon>Pseudomonadati</taxon>
        <taxon>Bacteroidota</taxon>
        <taxon>Flavobacteriia</taxon>
        <taxon>Flavobacteriales</taxon>
        <taxon>Weeksellaceae</taxon>
        <taxon>Chryseobacterium group</taxon>
        <taxon>Chryseobacterium</taxon>
    </lineage>
</organism>